<dbReference type="GO" id="GO:0005829">
    <property type="term" value="C:cytosol"/>
    <property type="evidence" value="ECO:0007669"/>
    <property type="project" value="InterPro"/>
</dbReference>
<proteinExistence type="inferred from homology"/>
<dbReference type="EMBL" id="WJQU01000001">
    <property type="protein sequence ID" value="KAJ6647363.1"/>
    <property type="molecule type" value="Genomic_DNA"/>
</dbReference>
<name>A0A9Q0S7W8_9DIPT</name>
<sequence length="1140" mass="127471">MFKSEQLFGKFSNRRAVIWEASTGKVQFTYDDILRATKIVAKALQRYITQNNQKNVGVLLHHSAEIAPVILGILDVCCTFCCLNSNQSPAEIKETILLLRCNIGVADKSFLLKHPNYETLNEIVVFNSTLLILRLSTEDFVDGNDFTNGPDREENRIFQSSTPMFCCSTSGTTGKAKTVQVPFRCLMPNVESLSKHYAITQTDVIYISSPPTFDPFVVDLFLGLFNGATILMVSNDVRLSTKLLVSSFEINSVTIAQITPSLFRRFPLHDIRNRLFRTLRCLILGGEPFPSMPEVKSWFGPKGEGETLTRLFNIYGITEISSTIYEVTLMDIQNESLIPIGSPLDPHTTLKVVDCVNKEIIDNGIGELFIQSKIRKCVLRESGQSDTMVDSIATGDLVDVKSGTIYYKTRVNNIVKIFGRKVNLTKIENTAKSNWLMKDACCVFDNDKYSLNLFIQRGDDWLYTKKEILQGLKLKLLEQEVPNNIHFVDEFPLSCHGKISKSKLLEMIQQPVTSLLRDYFLSKLEENFLGFDADATLKLSFLAAGGTSVLALQLINELEIKFNFSDDELMTMLLNSELSVQKILFHLQKFSPNESKPTIQKAALPLTSTWSHNLEKCIDASPTICRIDNKYIVSVGSHSHILVNVDLISGQLLSKLILPHRIECQVVQYANKYGIVGCYDGFVYSFDIQDGSEKWKFNSHGMVKSRMCLVDDFIVFGNYNSVSNVWCLRADDGAFIWNKKIGNKSVYAGIVAIENKLFVSTLDGVCAIVELYTGNVLCETKLQSPIFSTPKAVGNNVFVAEVLGIIHCVDRCGNILCSFRANGNIYSSIESVGDNSISFGCYDKSVYCISYDTNSSLFKLLWKLDTSGQIFSSPKTFVFDGMNLLVVCCTNGTISLLNWNGEVLKQFRVDGEVFATPAVTANKVIIGDMTSGKATQEYLIYVTGFGPFAGHEAVNASWEAVQLLPTQRTVRNQSFHLKLVEIPVIYDKVDKFVERIWEDNPKLVIHCGVDGSAKKIRVEKHAYNSNYCKADWSGKCLDSQKICLKNNGIDCDSLSTCIDVEKIVNELNSILPGEIFASSTKVGNYLCGYIYLNSLDINCDRTLFIHVPPVNLPYTSQQTSDAILAILDKCVEQLFDEGKI</sequence>
<dbReference type="GO" id="GO:0006508">
    <property type="term" value="P:proteolysis"/>
    <property type="evidence" value="ECO:0007669"/>
    <property type="project" value="UniProtKB-KW"/>
</dbReference>
<keyword evidence="4" id="KW-0378">Hydrolase</keyword>
<dbReference type="InterPro" id="IPR045851">
    <property type="entry name" value="AMP-bd_C_sf"/>
</dbReference>
<dbReference type="SUPFAM" id="SSF53182">
    <property type="entry name" value="Pyrrolidone carboxyl peptidase (pyroglutamate aminopeptidase)"/>
    <property type="match status" value="1"/>
</dbReference>
<reference evidence="8" key="1">
    <citation type="submission" date="2022-07" db="EMBL/GenBank/DDBJ databases">
        <authorList>
            <person name="Trinca V."/>
            <person name="Uliana J.V.C."/>
            <person name="Torres T.T."/>
            <person name="Ward R.J."/>
            <person name="Monesi N."/>
        </authorList>
    </citation>
    <scope>NUCLEOTIDE SEQUENCE</scope>
    <source>
        <strain evidence="8">HSMRA1968</strain>
        <tissue evidence="8">Whole embryos</tissue>
    </source>
</reference>
<dbReference type="InterPro" id="IPR011047">
    <property type="entry name" value="Quinoprotein_ADH-like_sf"/>
</dbReference>
<keyword evidence="3" id="KW-0645">Protease</keyword>
<dbReference type="InterPro" id="IPR015943">
    <property type="entry name" value="WD40/YVTN_repeat-like_dom_sf"/>
</dbReference>
<dbReference type="InterPro" id="IPR036440">
    <property type="entry name" value="Peptidase_C15-like_sf"/>
</dbReference>
<dbReference type="InterPro" id="IPR016125">
    <property type="entry name" value="Peptidase_C15-like"/>
</dbReference>
<dbReference type="Gene3D" id="2.130.10.10">
    <property type="entry name" value="YVTN repeat-like/Quinoprotein amine dehydrogenase"/>
    <property type="match status" value="2"/>
</dbReference>
<keyword evidence="9" id="KW-1185">Reference proteome</keyword>
<dbReference type="Pfam" id="PF01470">
    <property type="entry name" value="Peptidase_C15"/>
    <property type="match status" value="1"/>
</dbReference>
<dbReference type="CDD" id="cd00501">
    <property type="entry name" value="Peptidase_C15"/>
    <property type="match status" value="1"/>
</dbReference>
<feature type="domain" description="AMP-dependent synthetase/ligase" evidence="6">
    <location>
        <begin position="10"/>
        <end position="372"/>
    </location>
</feature>
<dbReference type="PANTHER" id="PTHR44394">
    <property type="entry name" value="BETA-ALANINE-ACTIVATING ENZYME"/>
    <property type="match status" value="1"/>
</dbReference>
<dbReference type="GO" id="GO:0016920">
    <property type="term" value="F:pyroglutamyl-peptidase activity"/>
    <property type="evidence" value="ECO:0007669"/>
    <property type="project" value="InterPro"/>
</dbReference>
<dbReference type="Proteomes" id="UP001151699">
    <property type="component" value="Chromosome A"/>
</dbReference>
<dbReference type="Gene3D" id="3.40.630.20">
    <property type="entry name" value="Peptidase C15, pyroglutamyl peptidase I-like"/>
    <property type="match status" value="1"/>
</dbReference>
<gene>
    <name evidence="8" type="primary">Aasdh</name>
    <name evidence="8" type="ORF">Bhyg_02585</name>
</gene>
<evidence type="ECO:0000259" key="6">
    <source>
        <dbReference type="Pfam" id="PF00501"/>
    </source>
</evidence>
<dbReference type="OrthoDB" id="408177at2759"/>
<organism evidence="8 9">
    <name type="scientific">Pseudolycoriella hygida</name>
    <dbReference type="NCBI Taxonomy" id="35572"/>
    <lineage>
        <taxon>Eukaryota</taxon>
        <taxon>Metazoa</taxon>
        <taxon>Ecdysozoa</taxon>
        <taxon>Arthropoda</taxon>
        <taxon>Hexapoda</taxon>
        <taxon>Insecta</taxon>
        <taxon>Pterygota</taxon>
        <taxon>Neoptera</taxon>
        <taxon>Endopterygota</taxon>
        <taxon>Diptera</taxon>
        <taxon>Nematocera</taxon>
        <taxon>Sciaroidea</taxon>
        <taxon>Sciaridae</taxon>
        <taxon>Pseudolycoriella</taxon>
    </lineage>
</organism>
<evidence type="ECO:0000256" key="4">
    <source>
        <dbReference type="ARBA" id="ARBA00022801"/>
    </source>
</evidence>
<evidence type="ECO:0000256" key="2">
    <source>
        <dbReference type="ARBA" id="ARBA00022490"/>
    </source>
</evidence>
<dbReference type="SUPFAM" id="SSF50998">
    <property type="entry name" value="Quinoprotein alcohol dehydrogenase-like"/>
    <property type="match status" value="1"/>
</dbReference>
<dbReference type="PANTHER" id="PTHR44394:SF1">
    <property type="entry name" value="BETA-ALANINE-ACTIVATING ENZYME"/>
    <property type="match status" value="1"/>
</dbReference>
<evidence type="ECO:0000256" key="1">
    <source>
        <dbReference type="ARBA" id="ARBA00006641"/>
    </source>
</evidence>
<keyword evidence="2" id="KW-0963">Cytoplasm</keyword>
<dbReference type="Gene3D" id="3.30.300.30">
    <property type="match status" value="1"/>
</dbReference>
<dbReference type="Gene3D" id="3.40.50.12780">
    <property type="entry name" value="N-terminal domain of ligase-like"/>
    <property type="match status" value="1"/>
</dbReference>
<protein>
    <submittedName>
        <fullName evidence="8">Beta-alanine-activating enzyme</fullName>
    </submittedName>
</protein>
<comment type="caution">
    <text evidence="8">The sequence shown here is derived from an EMBL/GenBank/DDBJ whole genome shotgun (WGS) entry which is preliminary data.</text>
</comment>
<dbReference type="Pfam" id="PF00501">
    <property type="entry name" value="AMP-binding"/>
    <property type="match status" value="1"/>
</dbReference>
<dbReference type="InterPro" id="IPR018391">
    <property type="entry name" value="PQQ_b-propeller_rpt"/>
</dbReference>
<evidence type="ECO:0000259" key="7">
    <source>
        <dbReference type="Pfam" id="PF13570"/>
    </source>
</evidence>
<dbReference type="AlphaFoldDB" id="A0A9Q0S7W8"/>
<dbReference type="InterPro" id="IPR042099">
    <property type="entry name" value="ANL_N_sf"/>
</dbReference>
<dbReference type="InterPro" id="IPR002372">
    <property type="entry name" value="PQQ_rpt_dom"/>
</dbReference>
<comment type="similarity">
    <text evidence="1">Belongs to the peptidase C15 family.</text>
</comment>
<evidence type="ECO:0000256" key="5">
    <source>
        <dbReference type="ARBA" id="ARBA00022807"/>
    </source>
</evidence>
<evidence type="ECO:0000313" key="9">
    <source>
        <dbReference type="Proteomes" id="UP001151699"/>
    </source>
</evidence>
<feature type="domain" description="Pyrrolo-quinoline quinone repeat" evidence="7">
    <location>
        <begin position="614"/>
        <end position="927"/>
    </location>
</feature>
<accession>A0A9Q0S7W8</accession>
<dbReference type="GO" id="GO:0043041">
    <property type="term" value="P:amino acid activation for nonribosomal peptide biosynthetic process"/>
    <property type="evidence" value="ECO:0007669"/>
    <property type="project" value="TreeGrafter"/>
</dbReference>
<dbReference type="SUPFAM" id="SSF56801">
    <property type="entry name" value="Acetyl-CoA synthetase-like"/>
    <property type="match status" value="1"/>
</dbReference>
<dbReference type="Pfam" id="PF13570">
    <property type="entry name" value="Beta-prop_ACSF4"/>
    <property type="match status" value="1"/>
</dbReference>
<evidence type="ECO:0000313" key="8">
    <source>
        <dbReference type="EMBL" id="KAJ6647363.1"/>
    </source>
</evidence>
<evidence type="ECO:0000256" key="3">
    <source>
        <dbReference type="ARBA" id="ARBA00022670"/>
    </source>
</evidence>
<keyword evidence="5" id="KW-0788">Thiol protease</keyword>
<dbReference type="InterPro" id="IPR000816">
    <property type="entry name" value="Peptidase_C15"/>
</dbReference>
<dbReference type="InterPro" id="IPR000873">
    <property type="entry name" value="AMP-dep_synth/lig_dom"/>
</dbReference>
<dbReference type="InterPro" id="IPR052091">
    <property type="entry name" value="Beta-ala_Activ/Resist"/>
</dbReference>
<dbReference type="SMART" id="SM00564">
    <property type="entry name" value="PQQ"/>
    <property type="match status" value="4"/>
</dbReference>